<gene>
    <name evidence="1" type="ORF">JANAI62_03550</name>
</gene>
<accession>A0ABQ4NI15</accession>
<keyword evidence="2" id="KW-1185">Reference proteome</keyword>
<evidence type="ECO:0000313" key="1">
    <source>
        <dbReference type="EMBL" id="GIT93732.1"/>
    </source>
</evidence>
<evidence type="ECO:0000313" key="2">
    <source>
        <dbReference type="Proteomes" id="UP000786693"/>
    </source>
</evidence>
<proteinExistence type="predicted"/>
<protein>
    <submittedName>
        <fullName evidence="1">Uncharacterized protein</fullName>
    </submittedName>
</protein>
<dbReference type="Proteomes" id="UP000786693">
    <property type="component" value="Unassembled WGS sequence"/>
</dbReference>
<reference evidence="1 2" key="1">
    <citation type="submission" date="2021-05" db="EMBL/GenBank/DDBJ databases">
        <title>Bacteria Genome sequencing.</title>
        <authorList>
            <person name="Takabe Y."/>
            <person name="Nakajima Y."/>
            <person name="Suzuki S."/>
            <person name="Shiozaki T."/>
        </authorList>
    </citation>
    <scope>NUCLEOTIDE SEQUENCE [LARGE SCALE GENOMIC DNA]</scope>
    <source>
        <strain evidence="1 2">AI_62</strain>
    </source>
</reference>
<dbReference type="EMBL" id="BPFH01000001">
    <property type="protein sequence ID" value="GIT93732.1"/>
    <property type="molecule type" value="Genomic_DNA"/>
</dbReference>
<name>A0ABQ4NI15_9RHOB</name>
<sequence length="71" mass="8124">MDYEDDDLDGVLFRFWIRAASYPGGWPLRLSQVFSDHKPSDGGNMQPNHYRAALMTLAKEKGVNLPQRSKQ</sequence>
<dbReference type="RefSeq" id="WP_220747246.1">
    <property type="nucleotide sequence ID" value="NZ_BPFH01000001.1"/>
</dbReference>
<comment type="caution">
    <text evidence="1">The sequence shown here is derived from an EMBL/GenBank/DDBJ whole genome shotgun (WGS) entry which is preliminary data.</text>
</comment>
<organism evidence="1 2">
    <name type="scientific">Jannaschia pagri</name>
    <dbReference type="NCBI Taxonomy" id="2829797"/>
    <lineage>
        <taxon>Bacteria</taxon>
        <taxon>Pseudomonadati</taxon>
        <taxon>Pseudomonadota</taxon>
        <taxon>Alphaproteobacteria</taxon>
        <taxon>Rhodobacterales</taxon>
        <taxon>Roseobacteraceae</taxon>
        <taxon>Jannaschia</taxon>
    </lineage>
</organism>